<gene>
    <name evidence="2" type="ORF">SEUCBS140593_010467</name>
</gene>
<keyword evidence="1" id="KW-0732">Signal</keyword>
<keyword evidence="3" id="KW-1185">Reference proteome</keyword>
<protein>
    <submittedName>
        <fullName evidence="2">Uncharacterized protein</fullName>
    </submittedName>
</protein>
<dbReference type="EMBL" id="CAWUHD010000221">
    <property type="protein sequence ID" value="CAK7238241.1"/>
    <property type="molecule type" value="Genomic_DNA"/>
</dbReference>
<feature type="chain" id="PRO_5047317953" evidence="1">
    <location>
        <begin position="27"/>
        <end position="345"/>
    </location>
</feature>
<evidence type="ECO:0000256" key="1">
    <source>
        <dbReference type="SAM" id="SignalP"/>
    </source>
</evidence>
<comment type="caution">
    <text evidence="2">The sequence shown here is derived from an EMBL/GenBank/DDBJ whole genome shotgun (WGS) entry which is preliminary data.</text>
</comment>
<organism evidence="2 3">
    <name type="scientific">Sporothrix eucalyptigena</name>
    <dbReference type="NCBI Taxonomy" id="1812306"/>
    <lineage>
        <taxon>Eukaryota</taxon>
        <taxon>Fungi</taxon>
        <taxon>Dikarya</taxon>
        <taxon>Ascomycota</taxon>
        <taxon>Pezizomycotina</taxon>
        <taxon>Sordariomycetes</taxon>
        <taxon>Sordariomycetidae</taxon>
        <taxon>Ophiostomatales</taxon>
        <taxon>Ophiostomataceae</taxon>
        <taxon>Sporothrix</taxon>
    </lineage>
</organism>
<reference evidence="2 3" key="1">
    <citation type="submission" date="2024-01" db="EMBL/GenBank/DDBJ databases">
        <authorList>
            <person name="Allen C."/>
            <person name="Tagirdzhanova G."/>
        </authorList>
    </citation>
    <scope>NUCLEOTIDE SEQUENCE [LARGE SCALE GENOMIC DNA]</scope>
</reference>
<sequence length="345" mass="37867">MHFPAPFKMLRLSLGLMVAASEMSECRSIPAEAKLPVRCDSSNSSCDRTCMTNMVELILDSMVAHDPFSLPVALNYKATENSHPAALGMMTSWRTITKTGRPSLLAIDTTNGTAYFALDVSEGNDSVPNVLRGRVKVVNQLITELELFINRYRGDHGFSFSAKELPDNYADLMNPPDNRTKASRETLYDLSEALFADNNDYAVNVSDSCQFTEIGWKVVDPGTNSTGSLTPLGCSWPDDHPVDTNARVALVIDEDMGFVVTSGMIQGKAYPYENISAFIPDQMTSAQEAQVVWMKEMTTLGILPMVVPTAATGETLEVLQFYNGKLQAMQINVYLSGPNMTSAWL</sequence>
<feature type="signal peptide" evidence="1">
    <location>
        <begin position="1"/>
        <end position="26"/>
    </location>
</feature>
<accession>A0ABP0D1Z9</accession>
<proteinExistence type="predicted"/>
<name>A0ABP0D1Z9_9PEZI</name>
<dbReference type="Proteomes" id="UP001642482">
    <property type="component" value="Unassembled WGS sequence"/>
</dbReference>
<evidence type="ECO:0000313" key="3">
    <source>
        <dbReference type="Proteomes" id="UP001642482"/>
    </source>
</evidence>
<evidence type="ECO:0000313" key="2">
    <source>
        <dbReference type="EMBL" id="CAK7238241.1"/>
    </source>
</evidence>